<dbReference type="PANTHER" id="PTHR33935">
    <property type="entry name" value="OS10G0148100 PROTEIN"/>
    <property type="match status" value="1"/>
</dbReference>
<proteinExistence type="predicted"/>
<organism evidence="1">
    <name type="scientific">Musa acuminata subsp. malaccensis</name>
    <name type="common">Wild banana</name>
    <name type="synonym">Musa malaccensis</name>
    <dbReference type="NCBI Taxonomy" id="214687"/>
    <lineage>
        <taxon>Eukaryota</taxon>
        <taxon>Viridiplantae</taxon>
        <taxon>Streptophyta</taxon>
        <taxon>Embryophyta</taxon>
        <taxon>Tracheophyta</taxon>
        <taxon>Spermatophyta</taxon>
        <taxon>Magnoliopsida</taxon>
        <taxon>Liliopsida</taxon>
        <taxon>Zingiberales</taxon>
        <taxon>Musaceae</taxon>
        <taxon>Musa</taxon>
    </lineage>
</organism>
<protein>
    <submittedName>
        <fullName evidence="1">(wild Malaysian banana) hypothetical protein</fullName>
    </submittedName>
</protein>
<reference evidence="1" key="1">
    <citation type="submission" date="2021-03" db="EMBL/GenBank/DDBJ databases">
        <authorList>
            <consortium name="Genoscope - CEA"/>
            <person name="William W."/>
        </authorList>
    </citation>
    <scope>NUCLEOTIDE SEQUENCE</scope>
    <source>
        <strain evidence="1">Doubled-haploid Pahang</strain>
    </source>
</reference>
<dbReference type="EMBL" id="HG996469">
    <property type="protein sequence ID" value="CAG1844024.1"/>
    <property type="molecule type" value="Genomic_DNA"/>
</dbReference>
<name>A0A8D7A625_MUSAM</name>
<dbReference type="AlphaFoldDB" id="A0A8D7A625"/>
<gene>
    <name evidence="1" type="ORF">GSMUA_138190.1</name>
</gene>
<dbReference type="Pfam" id="PF01190">
    <property type="entry name" value="Pollen_Ole_e_1"/>
    <property type="match status" value="1"/>
</dbReference>
<dbReference type="PANTHER" id="PTHR33935:SF22">
    <property type="entry name" value="OS10G0149400 PROTEIN"/>
    <property type="match status" value="1"/>
</dbReference>
<evidence type="ECO:0000313" key="1">
    <source>
        <dbReference type="EMBL" id="CAG1844024.1"/>
    </source>
</evidence>
<sequence>MTASFATVAGTTQCLDCMQNNIKSEDAVKAGLSVAIKCKLSNGESETKATAAVEEEGSFNVQIPSKLRSECFPQLHDALVVPRPGEDGLRPSKLVIKSKEEGRHTFVAASGKLSFSLATRASAFSWPLFEHPAEWHRLHMHFLPWRKPWHRFPPYALPHKPCV</sequence>
<accession>A0A8D7A625</accession>